<dbReference type="eggNOG" id="arCOG01338">
    <property type="taxonomic scope" value="Archaea"/>
</dbReference>
<dbReference type="PANTHER" id="PTHR43334:SF1">
    <property type="entry name" value="3-HYDROXYPROPIONATE--COA LIGASE [ADP-FORMING]"/>
    <property type="match status" value="1"/>
</dbReference>
<gene>
    <name evidence="6" type="ORF">Desfe_0782</name>
</gene>
<dbReference type="InterPro" id="IPR051538">
    <property type="entry name" value="Acyl-CoA_Synth/Transferase"/>
</dbReference>
<feature type="domain" description="ATP-grasp" evidence="5">
    <location>
        <begin position="25"/>
        <end position="61"/>
    </location>
</feature>
<dbReference type="InterPro" id="IPR013815">
    <property type="entry name" value="ATP_grasp_subdomain_1"/>
</dbReference>
<dbReference type="Gene3D" id="3.30.470.20">
    <property type="entry name" value="ATP-grasp fold, B domain"/>
    <property type="match status" value="1"/>
</dbReference>
<evidence type="ECO:0000256" key="4">
    <source>
        <dbReference type="PROSITE-ProRule" id="PRU00409"/>
    </source>
</evidence>
<evidence type="ECO:0000259" key="5">
    <source>
        <dbReference type="PROSITE" id="PS50975"/>
    </source>
</evidence>
<keyword evidence="2 4" id="KW-0547">Nucleotide-binding</keyword>
<dbReference type="HOGENOM" id="CLU_063044_1_1_2"/>
<evidence type="ECO:0000313" key="6">
    <source>
        <dbReference type="EMBL" id="AFL66677.1"/>
    </source>
</evidence>
<keyword evidence="1" id="KW-0436">Ligase</keyword>
<dbReference type="GO" id="GO:0016874">
    <property type="term" value="F:ligase activity"/>
    <property type="evidence" value="ECO:0007669"/>
    <property type="project" value="UniProtKB-KW"/>
</dbReference>
<dbReference type="GO" id="GO:0005524">
    <property type="term" value="F:ATP binding"/>
    <property type="evidence" value="ECO:0007669"/>
    <property type="project" value="UniProtKB-UniRule"/>
</dbReference>
<keyword evidence="3 4" id="KW-0067">ATP-binding</keyword>
<organism evidence="6 7">
    <name type="scientific">Desulfurococcus amylolyticus DSM 16532</name>
    <dbReference type="NCBI Taxonomy" id="768672"/>
    <lineage>
        <taxon>Archaea</taxon>
        <taxon>Thermoproteota</taxon>
        <taxon>Thermoprotei</taxon>
        <taxon>Desulfurococcales</taxon>
        <taxon>Desulfurococcaceae</taxon>
        <taxon>Desulfurococcus</taxon>
    </lineage>
</organism>
<keyword evidence="7" id="KW-1185">Reference proteome</keyword>
<dbReference type="Proteomes" id="UP000006175">
    <property type="component" value="Chromosome"/>
</dbReference>
<evidence type="ECO:0000313" key="7">
    <source>
        <dbReference type="Proteomes" id="UP000006175"/>
    </source>
</evidence>
<dbReference type="Gene3D" id="3.30.1490.20">
    <property type="entry name" value="ATP-grasp fold, A domain"/>
    <property type="match status" value="1"/>
</dbReference>
<accession>I3XRV3</accession>
<dbReference type="SUPFAM" id="SSF56059">
    <property type="entry name" value="Glutathione synthetase ATP-binding domain-like"/>
    <property type="match status" value="1"/>
</dbReference>
<dbReference type="OrthoDB" id="18103at2157"/>
<dbReference type="KEGG" id="dfd:Desfe_0782"/>
<dbReference type="EMBL" id="CP003321">
    <property type="protein sequence ID" value="AFL66677.1"/>
    <property type="molecule type" value="Genomic_DNA"/>
</dbReference>
<dbReference type="InterPro" id="IPR011761">
    <property type="entry name" value="ATP-grasp"/>
</dbReference>
<protein>
    <submittedName>
        <fullName evidence="6">ATP-grasp domain protein</fullName>
    </submittedName>
</protein>
<evidence type="ECO:0000256" key="2">
    <source>
        <dbReference type="ARBA" id="ARBA00022741"/>
    </source>
</evidence>
<dbReference type="FunFam" id="3.30.1490.20:FF:000020">
    <property type="entry name" value="Protein lysine acetyltransferase"/>
    <property type="match status" value="1"/>
</dbReference>
<dbReference type="PANTHER" id="PTHR43334">
    <property type="entry name" value="ACETATE--COA LIGASE [ADP-FORMING]"/>
    <property type="match status" value="1"/>
</dbReference>
<dbReference type="GO" id="GO:0046872">
    <property type="term" value="F:metal ion binding"/>
    <property type="evidence" value="ECO:0007669"/>
    <property type="project" value="InterPro"/>
</dbReference>
<dbReference type="Pfam" id="PF13549">
    <property type="entry name" value="ATP-grasp_5"/>
    <property type="match status" value="1"/>
</dbReference>
<name>I3XRV3_DESAM</name>
<evidence type="ECO:0000256" key="1">
    <source>
        <dbReference type="ARBA" id="ARBA00022598"/>
    </source>
</evidence>
<reference evidence="6 7" key="1">
    <citation type="journal article" date="2012" name="J. Bacteriol.">
        <title>Complete Genome Sequence of Desulfurococcus fermentans, a Hyperthermophilic Cellulolytic Crenarchaeon Isolated from a Freshwater Hot Spring in Kamchatka, Russia.</title>
        <authorList>
            <person name="Susanti D."/>
            <person name="Johnson E.F."/>
            <person name="Rodriguez J.R."/>
            <person name="Anderson I."/>
            <person name="Perevalova A.A."/>
            <person name="Kyrpides N."/>
            <person name="Lucas S."/>
            <person name="Han J."/>
            <person name="Lapidus A."/>
            <person name="Cheng J.F."/>
            <person name="Goodwin L."/>
            <person name="Pitluck S."/>
            <person name="Mavrommatis K."/>
            <person name="Peters L."/>
            <person name="Land M.L."/>
            <person name="Hauser L."/>
            <person name="Gopalan V."/>
            <person name="Chan P.P."/>
            <person name="Lowe T.M."/>
            <person name="Atomi H."/>
            <person name="Bonch-Osmolovskaya E.A."/>
            <person name="Woyke T."/>
            <person name="Mukhopadhyay B."/>
        </authorList>
    </citation>
    <scope>NUCLEOTIDE SEQUENCE [LARGE SCALE GENOMIC DNA]</scope>
    <source>
        <strain evidence="6 7">DSM 16532</strain>
    </source>
</reference>
<dbReference type="AlphaFoldDB" id="I3XRV3"/>
<proteinExistence type="predicted"/>
<dbReference type="GeneID" id="13061156"/>
<sequence length="232" mass="25170">MPGKQAVSVPSVIGREGKLSDLKVFHILESYNIPLAPYGFASTPGEAVEIAEKIGYPVVVKVVSPDISHKSDIGGVRLGLTSSSEVYTAVEEMNRVIQVKVPGARIEGFLVQKMMPKGIEVIIGSLNDATFGGVVMFGLGGIFTEVFKDVSFRVAPIDVREALEMIEELRASSIFNGYRGIPPVNKHALADILVKVSHLIIENPWIDSMDLNPVIAYSDKAVVVDARIIVRR</sequence>
<evidence type="ECO:0000256" key="3">
    <source>
        <dbReference type="ARBA" id="ARBA00022840"/>
    </source>
</evidence>
<dbReference type="PROSITE" id="PS50975">
    <property type="entry name" value="ATP_GRASP"/>
    <property type="match status" value="1"/>
</dbReference>
<dbReference type="RefSeq" id="WP_014767577.1">
    <property type="nucleotide sequence ID" value="NC_018001.1"/>
</dbReference>